<dbReference type="AlphaFoldDB" id="A0AAD3N4X6"/>
<feature type="compositionally biased region" description="Low complexity" evidence="1">
    <location>
        <begin position="30"/>
        <end position="62"/>
    </location>
</feature>
<evidence type="ECO:0000313" key="4">
    <source>
        <dbReference type="Proteomes" id="UP001279410"/>
    </source>
</evidence>
<gene>
    <name evidence="3" type="ORF">AKAME5_001913900</name>
</gene>
<sequence>MGALRLSLALLFLLSSPVQAQWWSLFWASPKTSSSSSPPSVPPSITSPSITSPDPSDTPWTTELTGKEEGVTVPTPSLEVLISGHSTAEPGTLPLEENAGGGSKTRSQNKPLKYWRSGECYRRVEEKSH</sequence>
<name>A0AAD3N4X6_LATJO</name>
<dbReference type="EMBL" id="BRZM01000119">
    <property type="protein sequence ID" value="GLD67812.1"/>
    <property type="molecule type" value="Genomic_DNA"/>
</dbReference>
<proteinExistence type="predicted"/>
<feature type="signal peptide" evidence="2">
    <location>
        <begin position="1"/>
        <end position="20"/>
    </location>
</feature>
<reference evidence="3" key="1">
    <citation type="submission" date="2022-08" db="EMBL/GenBank/DDBJ databases">
        <title>Genome sequencing of akame (Lates japonicus).</title>
        <authorList>
            <person name="Hashiguchi Y."/>
            <person name="Takahashi H."/>
        </authorList>
    </citation>
    <scope>NUCLEOTIDE SEQUENCE</scope>
    <source>
        <strain evidence="3">Kochi</strain>
    </source>
</reference>
<evidence type="ECO:0000256" key="1">
    <source>
        <dbReference type="SAM" id="MobiDB-lite"/>
    </source>
</evidence>
<keyword evidence="2" id="KW-0732">Signal</keyword>
<keyword evidence="4" id="KW-1185">Reference proteome</keyword>
<dbReference type="Proteomes" id="UP001279410">
    <property type="component" value="Unassembled WGS sequence"/>
</dbReference>
<accession>A0AAD3N4X6</accession>
<dbReference type="GO" id="GO:0005581">
    <property type="term" value="C:collagen trimer"/>
    <property type="evidence" value="ECO:0007669"/>
    <property type="project" value="UniProtKB-KW"/>
</dbReference>
<keyword evidence="3" id="KW-0176">Collagen</keyword>
<evidence type="ECO:0000313" key="3">
    <source>
        <dbReference type="EMBL" id="GLD67812.1"/>
    </source>
</evidence>
<feature type="chain" id="PRO_5042129720" evidence="2">
    <location>
        <begin position="21"/>
        <end position="129"/>
    </location>
</feature>
<organism evidence="3 4">
    <name type="scientific">Lates japonicus</name>
    <name type="common">Japanese lates</name>
    <dbReference type="NCBI Taxonomy" id="270547"/>
    <lineage>
        <taxon>Eukaryota</taxon>
        <taxon>Metazoa</taxon>
        <taxon>Chordata</taxon>
        <taxon>Craniata</taxon>
        <taxon>Vertebrata</taxon>
        <taxon>Euteleostomi</taxon>
        <taxon>Actinopterygii</taxon>
        <taxon>Neopterygii</taxon>
        <taxon>Teleostei</taxon>
        <taxon>Neoteleostei</taxon>
        <taxon>Acanthomorphata</taxon>
        <taxon>Carangaria</taxon>
        <taxon>Carangaria incertae sedis</taxon>
        <taxon>Centropomidae</taxon>
        <taxon>Lates</taxon>
    </lineage>
</organism>
<comment type="caution">
    <text evidence="3">The sequence shown here is derived from an EMBL/GenBank/DDBJ whole genome shotgun (WGS) entry which is preliminary data.</text>
</comment>
<protein>
    <submittedName>
        <fullName evidence="3">Collagen, type XV, alpha 1b isoform X1</fullName>
    </submittedName>
</protein>
<evidence type="ECO:0000256" key="2">
    <source>
        <dbReference type="SAM" id="SignalP"/>
    </source>
</evidence>
<feature type="region of interest" description="Disordered" evidence="1">
    <location>
        <begin position="30"/>
        <end position="112"/>
    </location>
</feature>